<evidence type="ECO:0000313" key="3">
    <source>
        <dbReference type="EMBL" id="BFG71033.1"/>
    </source>
</evidence>
<dbReference type="InterPro" id="IPR011042">
    <property type="entry name" value="6-blade_b-propeller_TolB-like"/>
</dbReference>
<keyword evidence="1" id="KW-0677">Repeat</keyword>
<protein>
    <recommendedName>
        <fullName evidence="4">T9SS type A sorting domain-containing protein</fullName>
    </recommendedName>
</protein>
<dbReference type="NCBIfam" id="TIGR04183">
    <property type="entry name" value="Por_Secre_tail"/>
    <property type="match status" value="1"/>
</dbReference>
<dbReference type="GO" id="GO:0008270">
    <property type="term" value="F:zinc ion binding"/>
    <property type="evidence" value="ECO:0007669"/>
    <property type="project" value="UniProtKB-KW"/>
</dbReference>
<dbReference type="CDD" id="cd05819">
    <property type="entry name" value="NHL"/>
    <property type="match status" value="1"/>
</dbReference>
<dbReference type="Pfam" id="PF01436">
    <property type="entry name" value="NHL"/>
    <property type="match status" value="3"/>
</dbReference>
<dbReference type="PANTHER" id="PTHR24104">
    <property type="entry name" value="E3 UBIQUITIN-PROTEIN LIGASE NHLRC1-RELATED"/>
    <property type="match status" value="1"/>
</dbReference>
<dbReference type="EMBL" id="AP029612">
    <property type="protein sequence ID" value="BFG71033.1"/>
    <property type="molecule type" value="Genomic_DNA"/>
</dbReference>
<dbReference type="AlphaFoldDB" id="A0AAT9GK00"/>
<reference evidence="3" key="1">
    <citation type="submission" date="2024-02" db="EMBL/GenBank/DDBJ databases">
        <title>Sediminibacterium planktonica sp. nov. and Sediminibacterium longus sp. nov., isolated from surface lake and river water.</title>
        <authorList>
            <person name="Watanabe K."/>
            <person name="Takemine S."/>
            <person name="Ishii Y."/>
            <person name="Ogata Y."/>
            <person name="Shindo C."/>
            <person name="Suda W."/>
        </authorList>
    </citation>
    <scope>NUCLEOTIDE SEQUENCE</scope>
    <source>
        <strain evidence="3">KACHI17</strain>
    </source>
</reference>
<feature type="repeat" description="NHL" evidence="2">
    <location>
        <begin position="171"/>
        <end position="209"/>
    </location>
</feature>
<feature type="repeat" description="NHL" evidence="2">
    <location>
        <begin position="228"/>
        <end position="259"/>
    </location>
</feature>
<dbReference type="PROSITE" id="PS51125">
    <property type="entry name" value="NHL"/>
    <property type="match status" value="3"/>
</dbReference>
<evidence type="ECO:0008006" key="4">
    <source>
        <dbReference type="Google" id="ProtNLM"/>
    </source>
</evidence>
<evidence type="ECO:0000256" key="2">
    <source>
        <dbReference type="PROSITE-ProRule" id="PRU00504"/>
    </source>
</evidence>
<feature type="repeat" description="NHL" evidence="2">
    <location>
        <begin position="272"/>
        <end position="309"/>
    </location>
</feature>
<sequence>MFFYHAPVISQAPGNPLFVPTLHLRVNSCESIELGITSINKHLIKELIWLKDDTVLVSKSERGNSFLYAGKDGEGIDDTHLKFPSASTVREGHIYIADLFNHRIQSWKVDEKKASTLIGNNDAEDPLLYYPSDLFINSKDQLYIADQENHRIALFDNKTKSLITVAGGNGRGNGTHQLRSPSDVFVHEKTGNIYVADTYNQRIQKWIPGAKQGITVAGGNGLGSKHDQLKNPTGIFVDEQENVYIADSGNDRIQLWKKDGDFGITVAGGNGRGNGNHQLRDPKALFVNAAGDIYVADFCNHRIQVWPKESEYGITIAGNGFDTEDSLLLNFPRNIFLDNEQGLFITDQHNHRIIQKRLMTDADLVQEVKKPGLYKAKVILKNGMELTTNEIKIDSLMLLQKTKEALKGISEKINSKMTIGDSISLRDQPIAIQWKVNDDLASIHNNDFLIAKRAGVTNLVMTSVNDAGCVFSESVSVKIVPTPPITRDTSFAYDQWVTKQMLLQQVTTLSDARVLLFKDHTTTDTVSSFEAFTNETKNFWVRQSINGELSEPSQLKITFLQRSINLKLPFGKNLTKTGIIARSSVYPNPSTKYFSLKLMIPISEIIYINVYTISGQKVETLIANKNIIEFGHNYLPGYYAINIYHKKGQETFLFTKR</sequence>
<dbReference type="Gene3D" id="2.120.10.30">
    <property type="entry name" value="TolB, C-terminal domain"/>
    <property type="match status" value="3"/>
</dbReference>
<dbReference type="InterPro" id="IPR026444">
    <property type="entry name" value="Secre_tail"/>
</dbReference>
<gene>
    <name evidence="3" type="ORF">KACHI17_19140</name>
</gene>
<proteinExistence type="predicted"/>
<dbReference type="InterPro" id="IPR050952">
    <property type="entry name" value="TRIM-NHL_E3_ligases"/>
</dbReference>
<accession>A0AAT9GK00</accession>
<dbReference type="InterPro" id="IPR001258">
    <property type="entry name" value="NHL_repeat"/>
</dbReference>
<dbReference type="SUPFAM" id="SSF101898">
    <property type="entry name" value="NHL repeat"/>
    <property type="match status" value="1"/>
</dbReference>
<name>A0AAT9GK00_9BACT</name>
<evidence type="ECO:0000256" key="1">
    <source>
        <dbReference type="ARBA" id="ARBA00022737"/>
    </source>
</evidence>
<dbReference type="PANTHER" id="PTHR24104:SF25">
    <property type="entry name" value="PROTEIN LIN-41"/>
    <property type="match status" value="1"/>
</dbReference>
<organism evidence="3">
    <name type="scientific">Sediminibacterium sp. KACHI17</name>
    <dbReference type="NCBI Taxonomy" id="1751071"/>
    <lineage>
        <taxon>Bacteria</taxon>
        <taxon>Pseudomonadati</taxon>
        <taxon>Bacteroidota</taxon>
        <taxon>Chitinophagia</taxon>
        <taxon>Chitinophagales</taxon>
        <taxon>Chitinophagaceae</taxon>
        <taxon>Sediminibacterium</taxon>
    </lineage>
</organism>